<dbReference type="Gene3D" id="1.10.1760.20">
    <property type="match status" value="1"/>
</dbReference>
<dbReference type="RefSeq" id="WP_148605939.1">
    <property type="nucleotide sequence ID" value="NZ_RXYB01000028.1"/>
</dbReference>
<protein>
    <submittedName>
        <fullName evidence="2">ECF transporter S component</fullName>
    </submittedName>
</protein>
<gene>
    <name evidence="2" type="ORF">GH807_04290</name>
</gene>
<comment type="caution">
    <text evidence="2">The sequence shown here is derived from an EMBL/GenBank/DDBJ whole genome shotgun (WGS) entry which is preliminary data.</text>
</comment>
<evidence type="ECO:0000313" key="2">
    <source>
        <dbReference type="EMBL" id="MBC3796269.1"/>
    </source>
</evidence>
<feature type="transmembrane region" description="Helical" evidence="1">
    <location>
        <begin position="103"/>
        <end position="123"/>
    </location>
</feature>
<reference evidence="2 3" key="1">
    <citation type="journal article" date="2020" name="mSystems">
        <title>Defining Genomic and Predicted Metabolic Features of the Acetobacterium Genus.</title>
        <authorList>
            <person name="Ross D.E."/>
            <person name="Marshall C.W."/>
            <person name="Gulliver D."/>
            <person name="May H.D."/>
            <person name="Norman R.S."/>
        </authorList>
    </citation>
    <scope>NUCLEOTIDE SEQUENCE [LARGE SCALE GENOMIC DNA]</scope>
    <source>
        <strain evidence="2 3">DSM 9173</strain>
    </source>
</reference>
<dbReference type="InterPro" id="IPR024529">
    <property type="entry name" value="ECF_trnsprt_substrate-spec"/>
</dbReference>
<keyword evidence="1" id="KW-0812">Transmembrane</keyword>
<dbReference type="Pfam" id="PF12822">
    <property type="entry name" value="ECF_trnsprt"/>
    <property type="match status" value="1"/>
</dbReference>
<sequence length="169" mass="17875">MKITTKQLVFTALLIALSFIGAQLKIFGTIAFDSLPAYLGTFLMGPIFGAIIGIIGHLLTAATSGFPMTLPVHCVIALGMGLTMVGTWYTYLFVKKIANETLGLLISVIAATIFNGPILLLLCSPLLVPILTWTGVIALMLPLALVGGLNALIAAIIYKALPDSIKNQF</sequence>
<evidence type="ECO:0000256" key="1">
    <source>
        <dbReference type="SAM" id="Phobius"/>
    </source>
</evidence>
<proteinExistence type="predicted"/>
<feature type="transmembrane region" description="Helical" evidence="1">
    <location>
        <begin position="38"/>
        <end position="58"/>
    </location>
</feature>
<keyword evidence="1" id="KW-0472">Membrane</keyword>
<feature type="transmembrane region" description="Helical" evidence="1">
    <location>
        <begin position="70"/>
        <end position="91"/>
    </location>
</feature>
<keyword evidence="1" id="KW-1133">Transmembrane helix</keyword>
<feature type="transmembrane region" description="Helical" evidence="1">
    <location>
        <begin position="130"/>
        <end position="158"/>
    </location>
</feature>
<dbReference type="Proteomes" id="UP000653358">
    <property type="component" value="Unassembled WGS sequence"/>
</dbReference>
<dbReference type="EMBL" id="WJBB01000004">
    <property type="protein sequence ID" value="MBC3796269.1"/>
    <property type="molecule type" value="Genomic_DNA"/>
</dbReference>
<keyword evidence="3" id="KW-1185">Reference proteome</keyword>
<name>A0ABR6WIF0_9FIRM</name>
<organism evidence="2 3">
    <name type="scientific">Acetobacterium tundrae</name>
    <dbReference type="NCBI Taxonomy" id="132932"/>
    <lineage>
        <taxon>Bacteria</taxon>
        <taxon>Bacillati</taxon>
        <taxon>Bacillota</taxon>
        <taxon>Clostridia</taxon>
        <taxon>Eubacteriales</taxon>
        <taxon>Eubacteriaceae</taxon>
        <taxon>Acetobacterium</taxon>
    </lineage>
</organism>
<evidence type="ECO:0000313" key="3">
    <source>
        <dbReference type="Proteomes" id="UP000653358"/>
    </source>
</evidence>
<accession>A0ABR6WIF0</accession>